<accession>A0A1M6HKV3</accession>
<dbReference type="EMBL" id="FQZS01000021">
    <property type="protein sequence ID" value="SHJ22806.1"/>
    <property type="molecule type" value="Genomic_DNA"/>
</dbReference>
<dbReference type="OrthoDB" id="3524978at2"/>
<dbReference type="RefSeq" id="WP_073026832.1">
    <property type="nucleotide sequence ID" value="NZ_FQZS01000021.1"/>
</dbReference>
<protein>
    <submittedName>
        <fullName evidence="1">DNA-sulfur modification-associated</fullName>
    </submittedName>
</protein>
<name>A0A1M6HKV3_9FIRM</name>
<reference evidence="1 2" key="1">
    <citation type="submission" date="2016-11" db="EMBL/GenBank/DDBJ databases">
        <authorList>
            <person name="Jaros S."/>
            <person name="Januszkiewicz K."/>
            <person name="Wedrychowicz H."/>
        </authorList>
    </citation>
    <scope>NUCLEOTIDE SEQUENCE [LARGE SCALE GENOMIC DNA]</scope>
    <source>
        <strain evidence="1 2">DSM 19022</strain>
    </source>
</reference>
<dbReference type="InterPro" id="IPR017642">
    <property type="entry name" value="DNA_S_mod_DndB"/>
</dbReference>
<sequence>MAEYVFRNVTQVGEKEYQTVIDGQELAEMWRDGVITYNPEIQRGTKVKRGKDNSEVEVAVYNKANVKKIYTSMLSGQYFTDMITLNVLEDGNEKVELDDEGNLAVDGEINIADGQHRIRALSMILEGNEKGDTFFDLTELKFPVKVTHYNVQTAQQQFHQFSLGLKISSSRAEYFNQTGLANIIVRELMKNSDLAGRVEVVRNSIPKKDERHIVTFATLVNAIDLVYKDLETRVQAMELAKYLSEFFNELINLIPELHNYEKRAQSKETSLIGENFMFYGYVAISKVLRDKENWKEYLPLINKLDLLKSSKVWYAEIIKGGKERGYSIINTSESRQKFINKIERMFKKLLNEKTE</sequence>
<dbReference type="Proteomes" id="UP000184442">
    <property type="component" value="Unassembled WGS sequence"/>
</dbReference>
<dbReference type="Pfam" id="PF14072">
    <property type="entry name" value="DndB"/>
    <property type="match status" value="1"/>
</dbReference>
<dbReference type="AlphaFoldDB" id="A0A1M6HKV3"/>
<keyword evidence="2" id="KW-1185">Reference proteome</keyword>
<evidence type="ECO:0000313" key="2">
    <source>
        <dbReference type="Proteomes" id="UP000184442"/>
    </source>
</evidence>
<evidence type="ECO:0000313" key="1">
    <source>
        <dbReference type="EMBL" id="SHJ22806.1"/>
    </source>
</evidence>
<gene>
    <name evidence="1" type="ORF">SAMN02745176_02844</name>
</gene>
<organism evidence="1 2">
    <name type="scientific">Lutispora thermophila DSM 19022</name>
    <dbReference type="NCBI Taxonomy" id="1122184"/>
    <lineage>
        <taxon>Bacteria</taxon>
        <taxon>Bacillati</taxon>
        <taxon>Bacillota</taxon>
        <taxon>Clostridia</taxon>
        <taxon>Lutisporales</taxon>
        <taxon>Lutisporaceae</taxon>
        <taxon>Lutispora</taxon>
    </lineage>
</organism>
<dbReference type="CDD" id="cd16414">
    <property type="entry name" value="dndB_like"/>
    <property type="match status" value="1"/>
</dbReference>
<proteinExistence type="predicted"/>